<dbReference type="InterPro" id="IPR037165">
    <property type="entry name" value="AldOxase/xan_DH_Mopterin-bd_sf"/>
</dbReference>
<dbReference type="PIRSF" id="PIRSF036389">
    <property type="entry name" value="IOR_B"/>
    <property type="match status" value="1"/>
</dbReference>
<dbReference type="Pfam" id="PF02738">
    <property type="entry name" value="MoCoBD_1"/>
    <property type="match status" value="1"/>
</dbReference>
<dbReference type="SMART" id="SM01008">
    <property type="entry name" value="Ald_Xan_dh_C"/>
    <property type="match status" value="1"/>
</dbReference>
<dbReference type="InterPro" id="IPR012368">
    <property type="entry name" value="OxRdtase_Mopterin-bd_su_IorB"/>
</dbReference>
<dbReference type="AlphaFoldDB" id="A0A381VQJ4"/>
<name>A0A381VQJ4_9ZZZZ</name>
<proteinExistence type="predicted"/>
<dbReference type="Gene3D" id="3.90.1170.50">
    <property type="entry name" value="Aldehyde oxidase/xanthine dehydrogenase, a/b hammerhead"/>
    <property type="match status" value="1"/>
</dbReference>
<gene>
    <name evidence="2" type="ORF">METZ01_LOCUS94657</name>
</gene>
<dbReference type="Pfam" id="PF20256">
    <property type="entry name" value="MoCoBD_2"/>
    <property type="match status" value="2"/>
</dbReference>
<protein>
    <recommendedName>
        <fullName evidence="1">Aldehyde oxidase/xanthine dehydrogenase a/b hammerhead domain-containing protein</fullName>
    </recommendedName>
</protein>
<evidence type="ECO:0000313" key="2">
    <source>
        <dbReference type="EMBL" id="SVA41803.1"/>
    </source>
</evidence>
<reference evidence="2" key="1">
    <citation type="submission" date="2018-05" db="EMBL/GenBank/DDBJ databases">
        <authorList>
            <person name="Lanie J.A."/>
            <person name="Ng W.-L."/>
            <person name="Kazmierczak K.M."/>
            <person name="Andrzejewski T.M."/>
            <person name="Davidsen T.M."/>
            <person name="Wayne K.J."/>
            <person name="Tettelin H."/>
            <person name="Glass J.I."/>
            <person name="Rusch D."/>
            <person name="Podicherti R."/>
            <person name="Tsui H.-C.T."/>
            <person name="Winkler M.E."/>
        </authorList>
    </citation>
    <scope>NUCLEOTIDE SEQUENCE</scope>
</reference>
<dbReference type="InterPro" id="IPR052516">
    <property type="entry name" value="N-heterocyclic_Hydroxylase"/>
</dbReference>
<accession>A0A381VQJ4</accession>
<dbReference type="Gene3D" id="3.30.365.10">
    <property type="entry name" value="Aldehyde oxidase/xanthine dehydrogenase, molybdopterin binding domain"/>
    <property type="match status" value="4"/>
</dbReference>
<dbReference type="InterPro" id="IPR006311">
    <property type="entry name" value="TAT_signal"/>
</dbReference>
<dbReference type="PANTHER" id="PTHR47495:SF2">
    <property type="entry name" value="ALDEHYDE DEHYDROGENASE"/>
    <property type="match status" value="1"/>
</dbReference>
<organism evidence="2">
    <name type="scientific">marine metagenome</name>
    <dbReference type="NCBI Taxonomy" id="408172"/>
    <lineage>
        <taxon>unclassified sequences</taxon>
        <taxon>metagenomes</taxon>
        <taxon>ecological metagenomes</taxon>
    </lineage>
</organism>
<dbReference type="SUPFAM" id="SSF56003">
    <property type="entry name" value="Molybdenum cofactor-binding domain"/>
    <property type="match status" value="2"/>
</dbReference>
<feature type="domain" description="Aldehyde oxidase/xanthine dehydrogenase a/b hammerhead" evidence="1">
    <location>
        <begin position="208"/>
        <end position="286"/>
    </location>
</feature>
<dbReference type="GO" id="GO:0016491">
    <property type="term" value="F:oxidoreductase activity"/>
    <property type="evidence" value="ECO:0007669"/>
    <property type="project" value="InterPro"/>
</dbReference>
<evidence type="ECO:0000259" key="1">
    <source>
        <dbReference type="SMART" id="SM01008"/>
    </source>
</evidence>
<dbReference type="InterPro" id="IPR046867">
    <property type="entry name" value="AldOxase/xan_DH_MoCoBD2"/>
</dbReference>
<dbReference type="InterPro" id="IPR000674">
    <property type="entry name" value="Ald_Oxase/Xan_DH_a/b"/>
</dbReference>
<dbReference type="EMBL" id="UINC01009318">
    <property type="protein sequence ID" value="SVA41803.1"/>
    <property type="molecule type" value="Genomic_DNA"/>
</dbReference>
<sequence>MYKYKLKRRSFIKSSTLAATGLIIGFTYDPKKSLAAKTRIKNELGIWIRISSDDTITLIVPSSEMGQGVNTSLPMIIAEELDANWKSIRTETAPANSDYKNPEGFGPQITGGSNSVKGFWYLLQETGAAAREMLISAAAQRWNVPHEECETKLGHVIHKNTNKNLSYGKLAEAASKFEVPSSPTIKSKEKYTLVGKSIQRIDVPEKVTGSAKFGIDIRLPEMLFATVRQSPIFGGKILSLDEVAAKAIRGVKAVVPVPNGIAVVADNTWRAQKGMDALNPQFTGGETIQLSSQNIHNKLITALDEEGKAKIDTEQFLDLEYEVPFLAHSTLEPMNCTANVKESSCEIWVPTQNQGMSMDVTKEITGLNDEQIKINTTLLGGGFGRRSETDFVTQAVTISKSLSKPVKVTWMREEDMQHDFYRPACISRFQIGLNKEGLPIQWENQLAGPSILKRFVAAMGWFGFDPTSTEGANELPYKIPDFNFDYSLVDTGVPVGFWRSVGSSYNAFFTECAIDEAAKLANQDPYEYRLKLLKDQPRYLKVLEKVAENANWGEPLPKNHGLGLAIHKSFGSIVSTVIEISSNASGIIKLQKAWIVIDCGKVVNPDIVKAQMEGGFIFGLSAALGEEITLKDGRVEQSNFHDYSILRLNGSPNISVEIIESGSEIGGVGEPAVPIAAPALTNAIFSASGQRIRSLPLSKHGITIA</sequence>
<dbReference type="PROSITE" id="PS51318">
    <property type="entry name" value="TAT"/>
    <property type="match status" value="1"/>
</dbReference>
<dbReference type="PANTHER" id="PTHR47495">
    <property type="entry name" value="ALDEHYDE DEHYDROGENASE"/>
    <property type="match status" value="1"/>
</dbReference>
<dbReference type="InterPro" id="IPR008274">
    <property type="entry name" value="AldOxase/xan_DH_MoCoBD1"/>
</dbReference>